<name>A0A2I0J6M3_PUNGR</name>
<organism evidence="1 2">
    <name type="scientific">Punica granatum</name>
    <name type="common">Pomegranate</name>
    <dbReference type="NCBI Taxonomy" id="22663"/>
    <lineage>
        <taxon>Eukaryota</taxon>
        <taxon>Viridiplantae</taxon>
        <taxon>Streptophyta</taxon>
        <taxon>Embryophyta</taxon>
        <taxon>Tracheophyta</taxon>
        <taxon>Spermatophyta</taxon>
        <taxon>Magnoliopsida</taxon>
        <taxon>eudicotyledons</taxon>
        <taxon>Gunneridae</taxon>
        <taxon>Pentapetalae</taxon>
        <taxon>rosids</taxon>
        <taxon>malvids</taxon>
        <taxon>Myrtales</taxon>
        <taxon>Lythraceae</taxon>
        <taxon>Punica</taxon>
    </lineage>
</organism>
<protein>
    <submittedName>
        <fullName evidence="1">Uncharacterized protein</fullName>
    </submittedName>
</protein>
<reference evidence="1 2" key="1">
    <citation type="submission" date="2017-11" db="EMBL/GenBank/DDBJ databases">
        <title>De-novo sequencing of pomegranate (Punica granatum L.) genome.</title>
        <authorList>
            <person name="Akparov Z."/>
            <person name="Amiraslanov A."/>
            <person name="Hajiyeva S."/>
            <person name="Abbasov M."/>
            <person name="Kaur K."/>
            <person name="Hamwieh A."/>
            <person name="Solovyev V."/>
            <person name="Salamov A."/>
            <person name="Braich B."/>
            <person name="Kosarev P."/>
            <person name="Mahmoud A."/>
            <person name="Hajiyev E."/>
            <person name="Babayeva S."/>
            <person name="Izzatullayeva V."/>
            <person name="Mammadov A."/>
            <person name="Mammadov A."/>
            <person name="Sharifova S."/>
            <person name="Ojaghi J."/>
            <person name="Eynullazada K."/>
            <person name="Bayramov B."/>
            <person name="Abdulazimova A."/>
            <person name="Shahmuradov I."/>
        </authorList>
    </citation>
    <scope>NUCLEOTIDE SEQUENCE [LARGE SCALE GENOMIC DNA]</scope>
    <source>
        <strain evidence="2">cv. AG2017</strain>
        <tissue evidence="1">Leaf</tissue>
    </source>
</reference>
<comment type="caution">
    <text evidence="1">The sequence shown here is derived from an EMBL/GenBank/DDBJ whole genome shotgun (WGS) entry which is preliminary data.</text>
</comment>
<keyword evidence="2" id="KW-1185">Reference proteome</keyword>
<sequence length="76" mass="8229">MVPICRGGTGVESMVCRGDISGGEEDIRTQTDSILGGTRHPDPNQLVTTHEAPRQHLTATWAALTVLFPRVCPVQF</sequence>
<evidence type="ECO:0000313" key="1">
    <source>
        <dbReference type="EMBL" id="PKI51899.1"/>
    </source>
</evidence>
<dbReference type="EMBL" id="PGOL01001987">
    <property type="protein sequence ID" value="PKI51899.1"/>
    <property type="molecule type" value="Genomic_DNA"/>
</dbReference>
<accession>A0A2I0J6M3</accession>
<dbReference type="Proteomes" id="UP000233551">
    <property type="component" value="Unassembled WGS sequence"/>
</dbReference>
<proteinExistence type="predicted"/>
<evidence type="ECO:0000313" key="2">
    <source>
        <dbReference type="Proteomes" id="UP000233551"/>
    </source>
</evidence>
<dbReference type="AlphaFoldDB" id="A0A2I0J6M3"/>
<gene>
    <name evidence="1" type="ORF">CRG98_027732</name>
</gene>